<gene>
    <name evidence="1" type="ORF">ACFPOF_01890</name>
</gene>
<name>A0ABW0HJX6_9BACL</name>
<sequence>MKPEIHGVKLMSFSISIPTIVIPFKYQEEENWLQGIRNNCSDEYLRKLVDRNGNYSISGFGEHITGKYYESLGFKYLHRFGIFGGNRIGTFPEGDQVLKRRFGEDFFLNSRTLYPSFKNAKFELPDLLIYNEDCSYIKFIEVKRSFTNDHLREPQARGLALLKLLLNCDVEMVEVCEDSKLYKAEDNIFMFS</sequence>
<comment type="caution">
    <text evidence="1">The sequence shown here is derived from an EMBL/GenBank/DDBJ whole genome shotgun (WGS) entry which is preliminary data.</text>
</comment>
<accession>A0ABW0HJX6</accession>
<evidence type="ECO:0000313" key="2">
    <source>
        <dbReference type="Proteomes" id="UP001596113"/>
    </source>
</evidence>
<protein>
    <recommendedName>
        <fullName evidence="3">VRR-NUC domain-containing protein</fullName>
    </recommendedName>
</protein>
<proteinExistence type="predicted"/>
<dbReference type="Proteomes" id="UP001596113">
    <property type="component" value="Unassembled WGS sequence"/>
</dbReference>
<organism evidence="1 2">
    <name type="scientific">Cohnella soli</name>
    <dbReference type="NCBI Taxonomy" id="425005"/>
    <lineage>
        <taxon>Bacteria</taxon>
        <taxon>Bacillati</taxon>
        <taxon>Bacillota</taxon>
        <taxon>Bacilli</taxon>
        <taxon>Bacillales</taxon>
        <taxon>Paenibacillaceae</taxon>
        <taxon>Cohnella</taxon>
    </lineage>
</organism>
<dbReference type="RefSeq" id="WP_378129065.1">
    <property type="nucleotide sequence ID" value="NZ_JBHSMI010000003.1"/>
</dbReference>
<evidence type="ECO:0000313" key="1">
    <source>
        <dbReference type="EMBL" id="MFC5401471.1"/>
    </source>
</evidence>
<dbReference type="EMBL" id="JBHSMI010000003">
    <property type="protein sequence ID" value="MFC5401471.1"/>
    <property type="molecule type" value="Genomic_DNA"/>
</dbReference>
<reference evidence="2" key="1">
    <citation type="journal article" date="2019" name="Int. J. Syst. Evol. Microbiol.">
        <title>The Global Catalogue of Microorganisms (GCM) 10K type strain sequencing project: providing services to taxonomists for standard genome sequencing and annotation.</title>
        <authorList>
            <consortium name="The Broad Institute Genomics Platform"/>
            <consortium name="The Broad Institute Genome Sequencing Center for Infectious Disease"/>
            <person name="Wu L."/>
            <person name="Ma J."/>
        </authorList>
    </citation>
    <scope>NUCLEOTIDE SEQUENCE [LARGE SCALE GENOMIC DNA]</scope>
    <source>
        <strain evidence="2">CGMCC 1.18575</strain>
    </source>
</reference>
<evidence type="ECO:0008006" key="3">
    <source>
        <dbReference type="Google" id="ProtNLM"/>
    </source>
</evidence>
<keyword evidence="2" id="KW-1185">Reference proteome</keyword>